<name>A0AAE8MZG9_9PEZI</name>
<evidence type="ECO:0000313" key="8">
    <source>
        <dbReference type="EMBL" id="SPO02022.1"/>
    </source>
</evidence>
<dbReference type="AlphaFoldDB" id="A0AAE8MZG9"/>
<proteinExistence type="predicted"/>
<dbReference type="Gene3D" id="1.10.10.60">
    <property type="entry name" value="Homeodomain-like"/>
    <property type="match status" value="1"/>
</dbReference>
<keyword evidence="4" id="KW-0010">Activator</keyword>
<dbReference type="Pfam" id="PF00165">
    <property type="entry name" value="HTH_AraC"/>
    <property type="match status" value="1"/>
</dbReference>
<organism evidence="8 9">
    <name type="scientific">Cephalotrichum gorgonifer</name>
    <dbReference type="NCBI Taxonomy" id="2041049"/>
    <lineage>
        <taxon>Eukaryota</taxon>
        <taxon>Fungi</taxon>
        <taxon>Dikarya</taxon>
        <taxon>Ascomycota</taxon>
        <taxon>Pezizomycotina</taxon>
        <taxon>Sordariomycetes</taxon>
        <taxon>Hypocreomycetidae</taxon>
        <taxon>Microascales</taxon>
        <taxon>Microascaceae</taxon>
        <taxon>Cephalotrichum</taxon>
    </lineage>
</organism>
<evidence type="ECO:0000256" key="2">
    <source>
        <dbReference type="ARBA" id="ARBA00022603"/>
    </source>
</evidence>
<dbReference type="GO" id="GO:0032259">
    <property type="term" value="P:methylation"/>
    <property type="evidence" value="ECO:0007669"/>
    <property type="project" value="UniProtKB-KW"/>
</dbReference>
<feature type="domain" description="HTH araC/xylS-type" evidence="6">
    <location>
        <begin position="101"/>
        <end position="129"/>
    </location>
</feature>
<dbReference type="Pfam" id="PF02805">
    <property type="entry name" value="Ada_Zn_binding"/>
    <property type="match status" value="1"/>
</dbReference>
<dbReference type="GO" id="GO:0003700">
    <property type="term" value="F:DNA-binding transcription factor activity"/>
    <property type="evidence" value="ECO:0007669"/>
    <property type="project" value="InterPro"/>
</dbReference>
<sequence>MFTNPERRWQALRTRDPRSASAFTYAVTTTRIYCRPTCPARLARRANVVFFDTAPEAAAAGFRACKRCKPAQSPDAASARGRHEDIVRRACEAMHATGGRATLRTIAGDAGLSPRYFHGVFKKVVGVTPVLRV</sequence>
<dbReference type="Gene3D" id="3.40.10.10">
    <property type="entry name" value="DNA Methylphosphotriester Repair Domain"/>
    <property type="match status" value="1"/>
</dbReference>
<dbReference type="SUPFAM" id="SSF57884">
    <property type="entry name" value="Ada DNA repair protein, N-terminal domain (N-Ada 10)"/>
    <property type="match status" value="1"/>
</dbReference>
<evidence type="ECO:0000256" key="4">
    <source>
        <dbReference type="ARBA" id="ARBA00023159"/>
    </source>
</evidence>
<gene>
    <name evidence="8" type="ORF">DNG_04695</name>
</gene>
<dbReference type="InterPro" id="IPR009057">
    <property type="entry name" value="Homeodomain-like_sf"/>
</dbReference>
<evidence type="ECO:0000259" key="6">
    <source>
        <dbReference type="Pfam" id="PF00165"/>
    </source>
</evidence>
<dbReference type="InterPro" id="IPR018060">
    <property type="entry name" value="HTH_AraC"/>
</dbReference>
<dbReference type="SUPFAM" id="SSF46689">
    <property type="entry name" value="Homeodomain-like"/>
    <property type="match status" value="1"/>
</dbReference>
<evidence type="ECO:0000256" key="1">
    <source>
        <dbReference type="ARBA" id="ARBA00001947"/>
    </source>
</evidence>
<dbReference type="InterPro" id="IPR035451">
    <property type="entry name" value="Ada-like_dom_sf"/>
</dbReference>
<protein>
    <submittedName>
        <fullName evidence="8">Uncharacterized protein</fullName>
    </submittedName>
</protein>
<dbReference type="InterPro" id="IPR004026">
    <property type="entry name" value="Ada_DNA_repair_Zn-bd"/>
</dbReference>
<dbReference type="GO" id="GO:0008270">
    <property type="term" value="F:zinc ion binding"/>
    <property type="evidence" value="ECO:0007669"/>
    <property type="project" value="InterPro"/>
</dbReference>
<keyword evidence="5" id="KW-0804">Transcription</keyword>
<feature type="domain" description="Ada DNA repair metal-binding" evidence="7">
    <location>
        <begin position="8"/>
        <end position="70"/>
    </location>
</feature>
<evidence type="ECO:0000256" key="3">
    <source>
        <dbReference type="ARBA" id="ARBA00023015"/>
    </source>
</evidence>
<keyword evidence="2" id="KW-0808">Transferase</keyword>
<dbReference type="GO" id="GO:0006281">
    <property type="term" value="P:DNA repair"/>
    <property type="evidence" value="ECO:0007669"/>
    <property type="project" value="InterPro"/>
</dbReference>
<evidence type="ECO:0000256" key="5">
    <source>
        <dbReference type="ARBA" id="ARBA00023163"/>
    </source>
</evidence>
<keyword evidence="9" id="KW-1185">Reference proteome</keyword>
<accession>A0AAE8MZG9</accession>
<comment type="caution">
    <text evidence="8">The sequence shown here is derived from an EMBL/GenBank/DDBJ whole genome shotgun (WGS) entry which is preliminary data.</text>
</comment>
<dbReference type="EMBL" id="ONZQ02000005">
    <property type="protein sequence ID" value="SPO02022.1"/>
    <property type="molecule type" value="Genomic_DNA"/>
</dbReference>
<comment type="cofactor">
    <cofactor evidence="1">
        <name>Zn(2+)</name>
        <dbReference type="ChEBI" id="CHEBI:29105"/>
    </cofactor>
</comment>
<keyword evidence="3" id="KW-0805">Transcription regulation</keyword>
<keyword evidence="2" id="KW-0489">Methyltransferase</keyword>
<evidence type="ECO:0000259" key="7">
    <source>
        <dbReference type="Pfam" id="PF02805"/>
    </source>
</evidence>
<dbReference type="GO" id="GO:0043565">
    <property type="term" value="F:sequence-specific DNA binding"/>
    <property type="evidence" value="ECO:0007669"/>
    <property type="project" value="InterPro"/>
</dbReference>
<evidence type="ECO:0000313" key="9">
    <source>
        <dbReference type="Proteomes" id="UP001187682"/>
    </source>
</evidence>
<dbReference type="Proteomes" id="UP001187682">
    <property type="component" value="Unassembled WGS sequence"/>
</dbReference>
<reference evidence="8" key="1">
    <citation type="submission" date="2018-03" db="EMBL/GenBank/DDBJ databases">
        <authorList>
            <person name="Guldener U."/>
        </authorList>
    </citation>
    <scope>NUCLEOTIDE SEQUENCE</scope>
</reference>
<dbReference type="GO" id="GO:0008168">
    <property type="term" value="F:methyltransferase activity"/>
    <property type="evidence" value="ECO:0007669"/>
    <property type="project" value="UniProtKB-KW"/>
</dbReference>